<name>A0AAU9LVD6_9ASTR</name>
<comment type="caution">
    <text evidence="3">The sequence shown here is derived from an EMBL/GenBank/DDBJ whole genome shotgun (WGS) entry which is preliminary data.</text>
</comment>
<dbReference type="Proteomes" id="UP001157418">
    <property type="component" value="Unassembled WGS sequence"/>
</dbReference>
<dbReference type="AlphaFoldDB" id="A0AAU9LVD6"/>
<dbReference type="Gene3D" id="1.25.40.10">
    <property type="entry name" value="Tetratricopeptide repeat domain"/>
    <property type="match status" value="1"/>
</dbReference>
<evidence type="ECO:0000313" key="4">
    <source>
        <dbReference type="Proteomes" id="UP001157418"/>
    </source>
</evidence>
<keyword evidence="4" id="KW-1185">Reference proteome</keyword>
<protein>
    <recommendedName>
        <fullName evidence="5">Pentatricopeptide repeat-containing protein</fullName>
    </recommendedName>
</protein>
<proteinExistence type="inferred from homology"/>
<evidence type="ECO:0008006" key="5">
    <source>
        <dbReference type="Google" id="ProtNLM"/>
    </source>
</evidence>
<evidence type="ECO:0000256" key="1">
    <source>
        <dbReference type="ARBA" id="ARBA00007626"/>
    </source>
</evidence>
<dbReference type="InterPro" id="IPR011990">
    <property type="entry name" value="TPR-like_helical_dom_sf"/>
</dbReference>
<dbReference type="EMBL" id="CAKMRJ010000001">
    <property type="protein sequence ID" value="CAH1412618.1"/>
    <property type="molecule type" value="Genomic_DNA"/>
</dbReference>
<sequence length="198" mass="22423">MIKVSSHSTASSNQQTMVKHPRSICEKITSLDDALQLFDEMTQRQPLPPVIKFNELLQVVAKIRHYSCSIELFKQMNLLRVLVDAYTINIVMKCCCQMHRMNEGFVVLGLASNMIYYRIFGNNDTTIALLKLMEGRGCKPDMVEMLLLEMEGRGFSVNASTVSLLLDHIKARSLDASLLKLIGKLVPKEEVDIPCFRV</sequence>
<comment type="similarity">
    <text evidence="1">Belongs to the PPR family. P subfamily.</text>
</comment>
<reference evidence="3 4" key="1">
    <citation type="submission" date="2022-01" db="EMBL/GenBank/DDBJ databases">
        <authorList>
            <person name="Xiong W."/>
            <person name="Schranz E."/>
        </authorList>
    </citation>
    <scope>NUCLEOTIDE SEQUENCE [LARGE SCALE GENOMIC DNA]</scope>
</reference>
<dbReference type="PANTHER" id="PTHR47941">
    <property type="entry name" value="PENTATRICOPEPTIDE REPEAT-CONTAINING PROTEIN 3, MITOCHONDRIAL"/>
    <property type="match status" value="1"/>
</dbReference>
<gene>
    <name evidence="3" type="ORF">LVIROSA_LOCUS624</name>
</gene>
<evidence type="ECO:0000256" key="2">
    <source>
        <dbReference type="ARBA" id="ARBA00022737"/>
    </source>
</evidence>
<accession>A0AAU9LVD6</accession>
<evidence type="ECO:0000313" key="3">
    <source>
        <dbReference type="EMBL" id="CAH1412618.1"/>
    </source>
</evidence>
<organism evidence="3 4">
    <name type="scientific">Lactuca virosa</name>
    <dbReference type="NCBI Taxonomy" id="75947"/>
    <lineage>
        <taxon>Eukaryota</taxon>
        <taxon>Viridiplantae</taxon>
        <taxon>Streptophyta</taxon>
        <taxon>Embryophyta</taxon>
        <taxon>Tracheophyta</taxon>
        <taxon>Spermatophyta</taxon>
        <taxon>Magnoliopsida</taxon>
        <taxon>eudicotyledons</taxon>
        <taxon>Gunneridae</taxon>
        <taxon>Pentapetalae</taxon>
        <taxon>asterids</taxon>
        <taxon>campanulids</taxon>
        <taxon>Asterales</taxon>
        <taxon>Asteraceae</taxon>
        <taxon>Cichorioideae</taxon>
        <taxon>Cichorieae</taxon>
        <taxon>Lactucinae</taxon>
        <taxon>Lactuca</taxon>
    </lineage>
</organism>
<keyword evidence="2" id="KW-0677">Repeat</keyword>